<organism evidence="5 6">
    <name type="scientific">Hespellia stercorisuis DSM 15480</name>
    <dbReference type="NCBI Taxonomy" id="1121950"/>
    <lineage>
        <taxon>Bacteria</taxon>
        <taxon>Bacillati</taxon>
        <taxon>Bacillota</taxon>
        <taxon>Clostridia</taxon>
        <taxon>Lachnospirales</taxon>
        <taxon>Lachnospiraceae</taxon>
        <taxon>Hespellia</taxon>
    </lineage>
</organism>
<dbReference type="GO" id="GO:0033178">
    <property type="term" value="C:proton-transporting two-sector ATPase complex, catalytic domain"/>
    <property type="evidence" value="ECO:0007669"/>
    <property type="project" value="InterPro"/>
</dbReference>
<dbReference type="GO" id="GO:0046961">
    <property type="term" value="F:proton-transporting ATPase activity, rotational mechanism"/>
    <property type="evidence" value="ECO:0007669"/>
    <property type="project" value="InterPro"/>
</dbReference>
<sequence length="195" mass="22195">MTLEEKIEHLQASSMEEARAESNAIIDAHREALEKLFEDHKEEALRQAETRIKAETVNAKQQLNKAMSKSQIELKRQQGQIQQDLKDQLFDEVRAKTVEFMKTEAYDDLLVAWIKDALSFAGGEAITIYINPSDERKQSDLRDATGVSIMISREDFMGGIRAVLRGRNILIDHSFKTSIENEYAKFIFMGGDGRA</sequence>
<proteinExistence type="inferred from homology"/>
<evidence type="ECO:0000313" key="6">
    <source>
        <dbReference type="Proteomes" id="UP000184301"/>
    </source>
</evidence>
<dbReference type="Proteomes" id="UP000184301">
    <property type="component" value="Unassembled WGS sequence"/>
</dbReference>
<dbReference type="Pfam" id="PF01991">
    <property type="entry name" value="vATP-synt_E"/>
    <property type="match status" value="1"/>
</dbReference>
<dbReference type="STRING" id="1121950.SAMN02745243_00820"/>
<evidence type="ECO:0000313" key="5">
    <source>
        <dbReference type="EMBL" id="SHJ54363.1"/>
    </source>
</evidence>
<dbReference type="InterPro" id="IPR038495">
    <property type="entry name" value="ATPase_E_C"/>
</dbReference>
<keyword evidence="2" id="KW-0813">Transport</keyword>
<dbReference type="InterPro" id="IPR002842">
    <property type="entry name" value="ATPase_V1_Esu"/>
</dbReference>
<keyword evidence="6" id="KW-1185">Reference proteome</keyword>
<dbReference type="AlphaFoldDB" id="A0A1M6K606"/>
<dbReference type="RefSeq" id="WP_073105857.1">
    <property type="nucleotide sequence ID" value="NZ_FQZY01000011.1"/>
</dbReference>
<dbReference type="EMBL" id="FQZY01000011">
    <property type="protein sequence ID" value="SHJ54363.1"/>
    <property type="molecule type" value="Genomic_DNA"/>
</dbReference>
<feature type="coiled-coil region" evidence="4">
    <location>
        <begin position="45"/>
        <end position="80"/>
    </location>
</feature>
<dbReference type="Gene3D" id="3.30.2320.30">
    <property type="entry name" value="ATP synthase, E subunit, C-terminal"/>
    <property type="match status" value="1"/>
</dbReference>
<dbReference type="SUPFAM" id="SSF160527">
    <property type="entry name" value="V-type ATPase subunit E-like"/>
    <property type="match status" value="1"/>
</dbReference>
<accession>A0A1M6K606</accession>
<comment type="similarity">
    <text evidence="1">Belongs to the V-ATPase E subunit family.</text>
</comment>
<keyword evidence="4" id="KW-0175">Coiled coil</keyword>
<gene>
    <name evidence="5" type="ORF">SAMN02745243_00820</name>
</gene>
<keyword evidence="3" id="KW-0406">Ion transport</keyword>
<evidence type="ECO:0000256" key="1">
    <source>
        <dbReference type="ARBA" id="ARBA00005901"/>
    </source>
</evidence>
<evidence type="ECO:0000256" key="4">
    <source>
        <dbReference type="SAM" id="Coils"/>
    </source>
</evidence>
<evidence type="ECO:0000256" key="3">
    <source>
        <dbReference type="ARBA" id="ARBA00023065"/>
    </source>
</evidence>
<evidence type="ECO:0000256" key="2">
    <source>
        <dbReference type="ARBA" id="ARBA00022448"/>
    </source>
</evidence>
<reference evidence="5 6" key="1">
    <citation type="submission" date="2016-11" db="EMBL/GenBank/DDBJ databases">
        <authorList>
            <person name="Jaros S."/>
            <person name="Januszkiewicz K."/>
            <person name="Wedrychowicz H."/>
        </authorList>
    </citation>
    <scope>NUCLEOTIDE SEQUENCE [LARGE SCALE GENOMIC DNA]</scope>
    <source>
        <strain evidence="5 6">DSM 15480</strain>
    </source>
</reference>
<name>A0A1M6K606_9FIRM</name>
<dbReference type="OrthoDB" id="1768593at2"/>
<protein>
    <submittedName>
        <fullName evidence="5">H+-ATPase subunit E/Vma4</fullName>
    </submittedName>
</protein>